<dbReference type="InterPro" id="IPR045263">
    <property type="entry name" value="GLUT"/>
</dbReference>
<protein>
    <recommendedName>
        <fullName evidence="6">Major facilitator superfamily (MFS) profile domain-containing protein</fullName>
    </recommendedName>
</protein>
<proteinExistence type="predicted"/>
<dbReference type="PROSITE" id="PS50850">
    <property type="entry name" value="MFS"/>
    <property type="match status" value="1"/>
</dbReference>
<evidence type="ECO:0000256" key="5">
    <source>
        <dbReference type="SAM" id="Phobius"/>
    </source>
</evidence>
<dbReference type="EMBL" id="CAJPEV010000377">
    <property type="protein sequence ID" value="CAG0884631.1"/>
    <property type="molecule type" value="Genomic_DNA"/>
</dbReference>
<keyword evidence="8" id="KW-1185">Reference proteome</keyword>
<feature type="transmembrane region" description="Helical" evidence="5">
    <location>
        <begin position="248"/>
        <end position="267"/>
    </location>
</feature>
<dbReference type="InterPro" id="IPR003663">
    <property type="entry name" value="Sugar/inositol_transpt"/>
</dbReference>
<feature type="domain" description="Major facilitator superfamily (MFS) profile" evidence="6">
    <location>
        <begin position="1"/>
        <end position="554"/>
    </location>
</feature>
<reference evidence="7" key="1">
    <citation type="submission" date="2020-11" db="EMBL/GenBank/DDBJ databases">
        <authorList>
            <person name="Tran Van P."/>
        </authorList>
    </citation>
    <scope>NUCLEOTIDE SEQUENCE</scope>
</reference>
<evidence type="ECO:0000256" key="3">
    <source>
        <dbReference type="ARBA" id="ARBA00022989"/>
    </source>
</evidence>
<feature type="transmembrane region" description="Helical" evidence="5">
    <location>
        <begin position="360"/>
        <end position="377"/>
    </location>
</feature>
<evidence type="ECO:0000256" key="2">
    <source>
        <dbReference type="ARBA" id="ARBA00022692"/>
    </source>
</evidence>
<keyword evidence="3 5" id="KW-1133">Transmembrane helix</keyword>
<dbReference type="InterPro" id="IPR020846">
    <property type="entry name" value="MFS_dom"/>
</dbReference>
<name>A0A7R8X8N1_9CRUS</name>
<dbReference type="EMBL" id="LR899894">
    <property type="protein sequence ID" value="CAD7243159.1"/>
    <property type="molecule type" value="Genomic_DNA"/>
</dbReference>
<dbReference type="Gene3D" id="1.20.1250.20">
    <property type="entry name" value="MFS general substrate transporter like domains"/>
    <property type="match status" value="2"/>
</dbReference>
<dbReference type="GO" id="GO:0016020">
    <property type="term" value="C:membrane"/>
    <property type="evidence" value="ECO:0007669"/>
    <property type="project" value="UniProtKB-SubCell"/>
</dbReference>
<keyword evidence="4 5" id="KW-0472">Membrane</keyword>
<feature type="transmembrane region" description="Helical" evidence="5">
    <location>
        <begin position="287"/>
        <end position="306"/>
    </location>
</feature>
<feature type="transmembrane region" description="Helical" evidence="5">
    <location>
        <begin position="530"/>
        <end position="548"/>
    </location>
</feature>
<organism evidence="7">
    <name type="scientific">Darwinula stevensoni</name>
    <dbReference type="NCBI Taxonomy" id="69355"/>
    <lineage>
        <taxon>Eukaryota</taxon>
        <taxon>Metazoa</taxon>
        <taxon>Ecdysozoa</taxon>
        <taxon>Arthropoda</taxon>
        <taxon>Crustacea</taxon>
        <taxon>Oligostraca</taxon>
        <taxon>Ostracoda</taxon>
        <taxon>Podocopa</taxon>
        <taxon>Podocopida</taxon>
        <taxon>Darwinulocopina</taxon>
        <taxon>Darwinuloidea</taxon>
        <taxon>Darwinulidae</taxon>
        <taxon>Darwinula</taxon>
    </lineage>
</organism>
<feature type="transmembrane region" description="Helical" evidence="5">
    <location>
        <begin position="406"/>
        <end position="427"/>
    </location>
</feature>
<feature type="transmembrane region" description="Helical" evidence="5">
    <location>
        <begin position="467"/>
        <end position="488"/>
    </location>
</feature>
<sequence>MSGKRRPTKKTVKKFANAPRASPIACSPLLSNWMPHVFRKNVLESHLNVTLGGWMNERKLEVLWSFIVSAFILGGLLGALLAGFIANRIGRKGALMLDNALGILAAVCFAFVKTSSPFLLLVGRILAGAGSGGSILGQYLVEKRSEAIFMPPKPPLPGVRRTCQHSGGRILKEEVKKMKHATSCKQLIQKLKNAWVDLNPGIRKSVVRSMPQQMQLVIYMKRDYIRLACGTVTLYLTELGPKAWSGPLGVILPLGISMGILVSQVAGLSNILGNEGLWDVLLSATGILKFLTASVLLFCPESPVFIGEQKRKLGSKTKRRLCVSSVKVLLRGDEKFAADTEEREIMVSVVVPVKERCRKCLASISLPLILVISLNVGQQTSGINAMMFYSTAIFRSAGLSVETSQYASLSLGFINLVMAILAVPLLARFKRRTLLLTSVGCFIPCLFLLTLSMHFMDRISWCAFSAIAIMGAFVMSFGLGMGPIPFLVGSELLRSGEQAMGLALGAFANFFTVFFVGLLFPLMQISLGEFSFLVFGAISTLFAVFWTLRFPETKPI</sequence>
<evidence type="ECO:0000313" key="7">
    <source>
        <dbReference type="EMBL" id="CAD7243159.1"/>
    </source>
</evidence>
<dbReference type="Proteomes" id="UP000677054">
    <property type="component" value="Unassembled WGS sequence"/>
</dbReference>
<accession>A0A7R8X8N1</accession>
<evidence type="ECO:0000259" key="6">
    <source>
        <dbReference type="PROSITE" id="PS50850"/>
    </source>
</evidence>
<dbReference type="AlphaFoldDB" id="A0A7R8X8N1"/>
<evidence type="ECO:0000256" key="4">
    <source>
        <dbReference type="ARBA" id="ARBA00023136"/>
    </source>
</evidence>
<comment type="subcellular location">
    <subcellularLocation>
        <location evidence="1">Membrane</location>
        <topology evidence="1">Multi-pass membrane protein</topology>
    </subcellularLocation>
</comment>
<dbReference type="OrthoDB" id="4540492at2759"/>
<feature type="transmembrane region" description="Helical" evidence="5">
    <location>
        <begin position="434"/>
        <end position="455"/>
    </location>
</feature>
<dbReference type="GO" id="GO:0015149">
    <property type="term" value="F:hexose transmembrane transporter activity"/>
    <property type="evidence" value="ECO:0007669"/>
    <property type="project" value="TreeGrafter"/>
</dbReference>
<gene>
    <name evidence="7" type="ORF">DSTB1V02_LOCUS3092</name>
</gene>
<evidence type="ECO:0000313" key="8">
    <source>
        <dbReference type="Proteomes" id="UP000677054"/>
    </source>
</evidence>
<dbReference type="InterPro" id="IPR036259">
    <property type="entry name" value="MFS_trans_sf"/>
</dbReference>
<feature type="transmembrane region" description="Helical" evidence="5">
    <location>
        <begin position="93"/>
        <end position="112"/>
    </location>
</feature>
<keyword evidence="2 5" id="KW-0812">Transmembrane</keyword>
<feature type="transmembrane region" description="Helical" evidence="5">
    <location>
        <begin position="63"/>
        <end position="86"/>
    </location>
</feature>
<evidence type="ECO:0000256" key="1">
    <source>
        <dbReference type="ARBA" id="ARBA00004141"/>
    </source>
</evidence>
<dbReference type="SUPFAM" id="SSF103473">
    <property type="entry name" value="MFS general substrate transporter"/>
    <property type="match status" value="2"/>
</dbReference>
<dbReference type="PANTHER" id="PTHR23503">
    <property type="entry name" value="SOLUTE CARRIER FAMILY 2"/>
    <property type="match status" value="1"/>
</dbReference>
<dbReference type="InterPro" id="IPR005828">
    <property type="entry name" value="MFS_sugar_transport-like"/>
</dbReference>
<dbReference type="Pfam" id="PF00083">
    <property type="entry name" value="Sugar_tr"/>
    <property type="match status" value="2"/>
</dbReference>
<feature type="transmembrane region" description="Helical" evidence="5">
    <location>
        <begin position="500"/>
        <end position="524"/>
    </location>
</feature>
<dbReference type="PANTHER" id="PTHR23503:SF127">
    <property type="entry name" value="FI08437P-RELATED"/>
    <property type="match status" value="1"/>
</dbReference>
<dbReference type="PRINTS" id="PR00171">
    <property type="entry name" value="SUGRTRNSPORT"/>
</dbReference>